<accession>A0A5J4VCA3</accession>
<organism evidence="1 2">
    <name type="scientific">Streblomastix strix</name>
    <dbReference type="NCBI Taxonomy" id="222440"/>
    <lineage>
        <taxon>Eukaryota</taxon>
        <taxon>Metamonada</taxon>
        <taxon>Preaxostyla</taxon>
        <taxon>Oxymonadida</taxon>
        <taxon>Streblomastigidae</taxon>
        <taxon>Streblomastix</taxon>
    </lineage>
</organism>
<dbReference type="AlphaFoldDB" id="A0A5J4VCA3"/>
<evidence type="ECO:0000313" key="1">
    <source>
        <dbReference type="EMBL" id="KAA6380072.1"/>
    </source>
</evidence>
<proteinExistence type="predicted"/>
<sequence>MKLFFIDELCGDHSGVVGLFRIFGTFHVIQYFRHTKAFLRAEQIVLTQVYIEIDTKYKWSFTSFNRKIFGGEKIDHINHHVWDEFVTESGLITRGDQKEATKFIVELRNPRKFCNIHLMCAN</sequence>
<reference evidence="1 2" key="1">
    <citation type="submission" date="2019-03" db="EMBL/GenBank/DDBJ databases">
        <title>Single cell metagenomics reveals metabolic interactions within the superorganism composed of flagellate Streblomastix strix and complex community of Bacteroidetes bacteria on its surface.</title>
        <authorList>
            <person name="Treitli S.C."/>
            <person name="Kolisko M."/>
            <person name="Husnik F."/>
            <person name="Keeling P."/>
            <person name="Hampl V."/>
        </authorList>
    </citation>
    <scope>NUCLEOTIDE SEQUENCE [LARGE SCALE GENOMIC DNA]</scope>
    <source>
        <strain evidence="1">ST1C</strain>
    </source>
</reference>
<protein>
    <submittedName>
        <fullName evidence="1">Uncharacterized protein</fullName>
    </submittedName>
</protein>
<dbReference type="EMBL" id="SNRW01008111">
    <property type="protein sequence ID" value="KAA6380072.1"/>
    <property type="molecule type" value="Genomic_DNA"/>
</dbReference>
<gene>
    <name evidence="1" type="ORF">EZS28_024400</name>
</gene>
<comment type="caution">
    <text evidence="1">The sequence shown here is derived from an EMBL/GenBank/DDBJ whole genome shotgun (WGS) entry which is preliminary data.</text>
</comment>
<evidence type="ECO:0000313" key="2">
    <source>
        <dbReference type="Proteomes" id="UP000324800"/>
    </source>
</evidence>
<dbReference type="Proteomes" id="UP000324800">
    <property type="component" value="Unassembled WGS sequence"/>
</dbReference>
<name>A0A5J4VCA3_9EUKA</name>